<evidence type="ECO:0000256" key="5">
    <source>
        <dbReference type="ARBA" id="ARBA00022448"/>
    </source>
</evidence>
<dbReference type="PROSITE" id="PS51434">
    <property type="entry name" value="NUP_C"/>
    <property type="match status" value="1"/>
</dbReference>
<evidence type="ECO:0000259" key="13">
    <source>
        <dbReference type="PROSITE" id="PS51434"/>
    </source>
</evidence>
<comment type="subcellular location">
    <subcellularLocation>
        <location evidence="2">Nucleus membrane</location>
        <topology evidence="2">Peripheral membrane protein</topology>
        <orientation evidence="2">Nucleoplasmic side</orientation>
    </subcellularLocation>
    <subcellularLocation>
        <location evidence="1">Nucleus</location>
        <location evidence="1">Nuclear pore complex</location>
    </subcellularLocation>
</comment>
<dbReference type="GO" id="GO:0034398">
    <property type="term" value="P:telomere tethering at nuclear periphery"/>
    <property type="evidence" value="ECO:0007669"/>
    <property type="project" value="TreeGrafter"/>
</dbReference>
<dbReference type="Gene3D" id="1.10.10.2360">
    <property type="match status" value="1"/>
</dbReference>
<dbReference type="EMBL" id="UXUI01008631">
    <property type="protein sequence ID" value="VDD91992.1"/>
    <property type="molecule type" value="Genomic_DNA"/>
</dbReference>
<feature type="compositionally biased region" description="Low complexity" evidence="12">
    <location>
        <begin position="726"/>
        <end position="735"/>
    </location>
</feature>
<keyword evidence="5" id="KW-0813">Transport</keyword>
<protein>
    <recommendedName>
        <fullName evidence="4">Nuclear pore complex protein Nup98-Nup96</fullName>
    </recommendedName>
</protein>
<feature type="region of interest" description="Disordered" evidence="12">
    <location>
        <begin position="309"/>
        <end position="331"/>
    </location>
</feature>
<organism evidence="16">
    <name type="scientific">Enterobius vermicularis</name>
    <name type="common">Human pinworm</name>
    <dbReference type="NCBI Taxonomy" id="51028"/>
    <lineage>
        <taxon>Eukaryota</taxon>
        <taxon>Metazoa</taxon>
        <taxon>Ecdysozoa</taxon>
        <taxon>Nematoda</taxon>
        <taxon>Chromadorea</taxon>
        <taxon>Rhabditida</taxon>
        <taxon>Spirurina</taxon>
        <taxon>Oxyuridomorpha</taxon>
        <taxon>Oxyuroidea</taxon>
        <taxon>Oxyuridae</taxon>
        <taxon>Enterobius</taxon>
    </lineage>
</organism>
<dbReference type="GO" id="GO:0006405">
    <property type="term" value="P:RNA export from nucleus"/>
    <property type="evidence" value="ECO:0007669"/>
    <property type="project" value="TreeGrafter"/>
</dbReference>
<dbReference type="Proteomes" id="UP000274131">
    <property type="component" value="Unassembled WGS sequence"/>
</dbReference>
<keyword evidence="9" id="KW-0811">Translocation</keyword>
<accession>A0A158QAW8</accession>
<proteinExistence type="inferred from homology"/>
<dbReference type="GO" id="GO:0003723">
    <property type="term" value="F:RNA binding"/>
    <property type="evidence" value="ECO:0007669"/>
    <property type="project" value="TreeGrafter"/>
</dbReference>
<keyword evidence="11" id="KW-0539">Nucleus</keyword>
<dbReference type="GO" id="GO:0044614">
    <property type="term" value="C:nuclear pore cytoplasmic filaments"/>
    <property type="evidence" value="ECO:0007669"/>
    <property type="project" value="TreeGrafter"/>
</dbReference>
<dbReference type="OrthoDB" id="3797628at2759"/>
<dbReference type="GO" id="GO:0008139">
    <property type="term" value="F:nuclear localization sequence binding"/>
    <property type="evidence" value="ECO:0007669"/>
    <property type="project" value="TreeGrafter"/>
</dbReference>
<reference evidence="14 15" key="2">
    <citation type="submission" date="2018-10" db="EMBL/GenBank/DDBJ databases">
        <authorList>
            <consortium name="Pathogen Informatics"/>
        </authorList>
    </citation>
    <scope>NUCLEOTIDE SEQUENCE [LARGE SCALE GENOMIC DNA]</scope>
</reference>
<keyword evidence="8" id="KW-0653">Protein transport</keyword>
<dbReference type="GO" id="GO:0017056">
    <property type="term" value="F:structural constituent of nuclear pore"/>
    <property type="evidence" value="ECO:0007669"/>
    <property type="project" value="InterPro"/>
</dbReference>
<dbReference type="PANTHER" id="PTHR23198:SF6">
    <property type="entry name" value="NUCLEAR PORE COMPLEX PROTEIN NUP98-NUP96"/>
    <property type="match status" value="1"/>
</dbReference>
<sequence>MFGKPAFGTTSSAFGSSSLFGTPTKPAVGFSNQQMTQTGSIFGQKSLFGSSTPQQTSLFGSSQPAATSSSSLFGQSKSLFGSATTQPSGFGTSSSLFSGTQTSTQSGGLFGGSFGASTATGTTVKFEPPTGTDTMIRNGTNQTINTKHMCVVAMKQYEGKSIEELRCEDYIANRKGPQSSGSLAFGQASQPSTSGLFSSSTTTTQSSLFGQSKSLFGNASSGFGNTATSTSLFGSQQSTGNSIFGPKKTGLFGSTATSTASPFGQTQQTGTGLFGSKPGFGTQQTSLFGATSTFGTTASTSGPFSFGTTSTTSTPFGQTQPATSGFGFSQPASSAPSTNLFGAKPATSGFGAFGSSPATSAFGSQPSSGGLFGSKPATGLFVSNTGSLFGNTATSSALFGSAVSKPTTSLFGSNTGQATFGAQAPVIAPAPAAPIVLGADVNQTLLQNALIEAQIAASPYGDSPLLKLVPKEVSEKNDVPNPTSVERQMRFLASKKEKGANTTTVNGPSALGSIPAAGLPISMPSSYGRNRTSPGDFTYRPVFSPPALKNRVVSPIVNLNTSLNKSSLLNGSERDDSIAVLLDQNDSSLILQNRRTSNVKRLDLALLHRSLQESRNRNAQNLSFSASAQFAGEDHQDDPALHDRESSQAASYGDGAGSDPLQGQRNASQSVETPVSSDGDNISSDRRHISLRSDRMSQAAATKASPENRGSGSANRDKSSLASPESSSFNSYAGSSARTVVSHPAGIKLTRSDYECEPSLEELAAIAERNGGKCYIEDGFTVRRLAYGSVFWPGPFELSDVDLDEIIHFRQHEVTVYPDDDKKPPVGEELNRFAEVSLERVWPVDRQTKEIIKDAVLVESCGFRSKLERCCATMGAKFKDYRADTGTWVFTVPHFTKYGLLDESDEEMPSSEQLVASKIDNLVQSAVQRARPPLGLRNQFGDAEAAVEATGLKKSRGDLSISLEAGGIEVAQSSISSRGLGGTYGGRVEEISENSFLNFTGTTVGSFAGRTPLESRSARRTFLHDEPSCLDSILKDSLTLELSERESSKYSQVELQTVEPLTDLPYIRAENSVTERLFGKKISRLDVSLFHGRSGRIGWGPGTKYALSALPESFSVVVRQMQSADGSLVDFLRDMMEKMLYSCSYTEKPKTNFFGASISVPLVKLSAEPSAVIDAFIELSRKHKQYDDLKVWKLCKALFTDESHINVRNEKLKQILQRECLGRWLREVVAQEHKNDTLPTSGSALIFYYLCSGDLISAVKEAITSKRHLLAITLATFQNSRRAAYRKQINYWLSCGAHEYIDENLMKVYLIMAGIPAVEIKGRQVCITDGLDWAQALGLYVWYYCTAETTMLEAVQAFESFISEKEGSEVFQSVYFGLVKLACNKNYLLAPLLEPTAFSSNYLDYRVTWPLFCLLESLGFSNLPETAQCKIHVGYAEQLAQLDLVDLAVFVLMHIPHDSTRCNAVSSMTDRLADKDAVEQWEKLVELNVPSEIIAHSKFLNARIHSDFVEMCRYALEAKMFEEAHLIFVSQVGPYAVINDQLDILSDFSLKFEESSSYISNWGPCGQVYTDFCRLQQSIREIQDETQVNELVDLARSLGLRLSYMETKTNLERLSVAVVARMVYEILAKFEGDKLASLPLALDKAVGVASDCASLSALD</sequence>
<reference evidence="16" key="1">
    <citation type="submission" date="2016-04" db="UniProtKB">
        <authorList>
            <consortium name="WormBaseParasite"/>
        </authorList>
    </citation>
    <scope>IDENTIFICATION</scope>
</reference>
<dbReference type="InterPro" id="IPR021967">
    <property type="entry name" value="Nup98_C"/>
</dbReference>
<evidence type="ECO:0000256" key="9">
    <source>
        <dbReference type="ARBA" id="ARBA00023010"/>
    </source>
</evidence>
<dbReference type="InterPro" id="IPR037665">
    <property type="entry name" value="Nucleoporin_S59-like"/>
</dbReference>
<dbReference type="FunFam" id="1.10.10.2360:FF:000001">
    <property type="entry name" value="Nuclear pore complex protein Nup98-Nup96"/>
    <property type="match status" value="1"/>
</dbReference>
<feature type="domain" description="Peptidase S59" evidence="13">
    <location>
        <begin position="751"/>
        <end position="895"/>
    </location>
</feature>
<dbReference type="InterPro" id="IPR007230">
    <property type="entry name" value="Nup98_auto-Pept-S59_dom"/>
</dbReference>
<evidence type="ECO:0000256" key="11">
    <source>
        <dbReference type="ARBA" id="ARBA00023242"/>
    </source>
</evidence>
<feature type="region of interest" description="Disordered" evidence="12">
    <location>
        <begin position="120"/>
        <end position="139"/>
    </location>
</feature>
<dbReference type="Gene3D" id="1.25.40.690">
    <property type="match status" value="1"/>
</dbReference>
<feature type="region of interest" description="Disordered" evidence="12">
    <location>
        <begin position="631"/>
        <end position="735"/>
    </location>
</feature>
<keyword evidence="6" id="KW-0068">Autocatalytic cleavage</keyword>
<dbReference type="Pfam" id="PF13634">
    <property type="entry name" value="Nucleoporin_FG"/>
    <property type="match status" value="3"/>
</dbReference>
<dbReference type="Pfam" id="PF12110">
    <property type="entry name" value="Nup96"/>
    <property type="match status" value="1"/>
</dbReference>
<feature type="compositionally biased region" description="Basic and acidic residues" evidence="12">
    <location>
        <begin position="632"/>
        <end position="646"/>
    </location>
</feature>
<evidence type="ECO:0000313" key="15">
    <source>
        <dbReference type="Proteomes" id="UP000274131"/>
    </source>
</evidence>
<comment type="similarity">
    <text evidence="3">Belongs to the nucleoporin GLFG family.</text>
</comment>
<feature type="compositionally biased region" description="Polar residues" evidence="12">
    <location>
        <begin position="321"/>
        <end position="331"/>
    </location>
</feature>
<dbReference type="InterPro" id="IPR025574">
    <property type="entry name" value="Nucleoporin_FG_rpt"/>
</dbReference>
<dbReference type="GO" id="GO:0051028">
    <property type="term" value="P:mRNA transport"/>
    <property type="evidence" value="ECO:0007669"/>
    <property type="project" value="UniProtKB-KW"/>
</dbReference>
<evidence type="ECO:0000256" key="3">
    <source>
        <dbReference type="ARBA" id="ARBA00008926"/>
    </source>
</evidence>
<dbReference type="STRING" id="51028.A0A158QAW8"/>
<dbReference type="InterPro" id="IPR036903">
    <property type="entry name" value="Nup98_auto-Pept-S59_dom_sf"/>
</dbReference>
<feature type="compositionally biased region" description="Polar residues" evidence="12">
    <location>
        <begin position="661"/>
        <end position="682"/>
    </location>
</feature>
<evidence type="ECO:0000256" key="10">
    <source>
        <dbReference type="ARBA" id="ARBA00023132"/>
    </source>
</evidence>
<keyword evidence="7" id="KW-0509">mRNA transport</keyword>
<evidence type="ECO:0000256" key="4">
    <source>
        <dbReference type="ARBA" id="ARBA00013472"/>
    </source>
</evidence>
<evidence type="ECO:0000256" key="1">
    <source>
        <dbReference type="ARBA" id="ARBA00004567"/>
    </source>
</evidence>
<feature type="compositionally biased region" description="Low complexity" evidence="12">
    <location>
        <begin position="309"/>
        <end position="320"/>
    </location>
</feature>
<dbReference type="Pfam" id="PF04096">
    <property type="entry name" value="Nucleoporin2"/>
    <property type="match status" value="1"/>
</dbReference>
<dbReference type="Gene3D" id="3.30.1610.10">
    <property type="entry name" value="Peptidase S59, nucleoporin"/>
    <property type="match status" value="1"/>
</dbReference>
<dbReference type="GO" id="GO:0031965">
    <property type="term" value="C:nuclear membrane"/>
    <property type="evidence" value="ECO:0007669"/>
    <property type="project" value="UniProtKB-SubCell"/>
</dbReference>
<dbReference type="GO" id="GO:0006606">
    <property type="term" value="P:protein import into nucleus"/>
    <property type="evidence" value="ECO:0007669"/>
    <property type="project" value="UniProtKB-ARBA"/>
</dbReference>
<evidence type="ECO:0000256" key="2">
    <source>
        <dbReference type="ARBA" id="ARBA00004620"/>
    </source>
</evidence>
<dbReference type="SUPFAM" id="SSF82215">
    <property type="entry name" value="C-terminal autoproteolytic domain of nucleoporin nup98"/>
    <property type="match status" value="1"/>
</dbReference>
<feature type="compositionally biased region" description="Basic and acidic residues" evidence="12">
    <location>
        <begin position="683"/>
        <end position="695"/>
    </location>
</feature>
<dbReference type="PANTHER" id="PTHR23198">
    <property type="entry name" value="NUCLEOPORIN"/>
    <property type="match status" value="1"/>
</dbReference>
<evidence type="ECO:0000256" key="6">
    <source>
        <dbReference type="ARBA" id="ARBA00022813"/>
    </source>
</evidence>
<dbReference type="GO" id="GO:0000973">
    <property type="term" value="P:post-transcriptional tethering of RNA polymerase II gene DNA at nuclear periphery"/>
    <property type="evidence" value="ECO:0007669"/>
    <property type="project" value="TreeGrafter"/>
</dbReference>
<keyword evidence="15" id="KW-1185">Reference proteome</keyword>
<keyword evidence="10" id="KW-0906">Nuclear pore complex</keyword>
<dbReference type="Pfam" id="PF21240">
    <property type="entry name" value="Nup98_GLEBS"/>
    <property type="match status" value="1"/>
</dbReference>
<dbReference type="WBParaSite" id="EVEC_0000722201-mRNA-1">
    <property type="protein sequence ID" value="EVEC_0000722201-mRNA-1"/>
    <property type="gene ID" value="EVEC_0000722201"/>
</dbReference>
<feature type="compositionally biased region" description="Polar residues" evidence="12">
    <location>
        <begin position="708"/>
        <end position="725"/>
    </location>
</feature>
<evidence type="ECO:0000256" key="7">
    <source>
        <dbReference type="ARBA" id="ARBA00022816"/>
    </source>
</evidence>
<gene>
    <name evidence="14" type="ORF">EVEC_LOCUS6743</name>
</gene>
<evidence type="ECO:0000313" key="14">
    <source>
        <dbReference type="EMBL" id="VDD91992.1"/>
    </source>
</evidence>
<evidence type="ECO:0000313" key="16">
    <source>
        <dbReference type="WBParaSite" id="EVEC_0000722201-mRNA-1"/>
    </source>
</evidence>
<evidence type="ECO:0000256" key="12">
    <source>
        <dbReference type="SAM" id="MobiDB-lite"/>
    </source>
</evidence>
<evidence type="ECO:0000256" key="8">
    <source>
        <dbReference type="ARBA" id="ARBA00022927"/>
    </source>
</evidence>
<name>A0A158QAW8_ENTVE</name>